<accession>A0A813KA73</accession>
<feature type="non-terminal residue" evidence="2">
    <location>
        <position position="200"/>
    </location>
</feature>
<dbReference type="Proteomes" id="UP000626109">
    <property type="component" value="Unassembled WGS sequence"/>
</dbReference>
<gene>
    <name evidence="2" type="ORF">PGLA2088_LOCUS30747</name>
</gene>
<dbReference type="AlphaFoldDB" id="A0A813KA73"/>
<evidence type="ECO:0000313" key="2">
    <source>
        <dbReference type="EMBL" id="CAE8698449.1"/>
    </source>
</evidence>
<name>A0A813KA73_POLGL</name>
<proteinExistence type="predicted"/>
<feature type="region of interest" description="Disordered" evidence="1">
    <location>
        <begin position="147"/>
        <end position="200"/>
    </location>
</feature>
<reference evidence="2" key="1">
    <citation type="submission" date="2021-02" db="EMBL/GenBank/DDBJ databases">
        <authorList>
            <person name="Dougan E. K."/>
            <person name="Rhodes N."/>
            <person name="Thang M."/>
            <person name="Chan C."/>
        </authorList>
    </citation>
    <scope>NUCLEOTIDE SEQUENCE</scope>
</reference>
<evidence type="ECO:0000313" key="3">
    <source>
        <dbReference type="Proteomes" id="UP000626109"/>
    </source>
</evidence>
<dbReference type="EMBL" id="CAJNNW010028967">
    <property type="protein sequence ID" value="CAE8698449.1"/>
    <property type="molecule type" value="Genomic_DNA"/>
</dbReference>
<protein>
    <submittedName>
        <fullName evidence="2">Uncharacterized protein</fullName>
    </submittedName>
</protein>
<feature type="compositionally biased region" description="Polar residues" evidence="1">
    <location>
        <begin position="181"/>
        <end position="192"/>
    </location>
</feature>
<sequence length="200" mass="20913">MPIPTPLDGSGVRPGSQPSGGVCWPAQMSTGLSPPIESGGIRIGASAPAGGDRAGMSDVLRFQNDMTAVRRQLNQLLDGQAEMQVAMLRLGVGGNAFYQNDSVYSTAQTNGTTPMNLDKSEVLAPHLKVRPVLPKLHLGSADLEFSTPTSATSERKDNKVGQRAASKASLPSESPLGLRSANASLFNTSESGSPMKHIKT</sequence>
<feature type="region of interest" description="Disordered" evidence="1">
    <location>
        <begin position="1"/>
        <end position="29"/>
    </location>
</feature>
<feature type="region of interest" description="Disordered" evidence="1">
    <location>
        <begin position="34"/>
        <end position="53"/>
    </location>
</feature>
<evidence type="ECO:0000256" key="1">
    <source>
        <dbReference type="SAM" id="MobiDB-lite"/>
    </source>
</evidence>
<comment type="caution">
    <text evidence="2">The sequence shown here is derived from an EMBL/GenBank/DDBJ whole genome shotgun (WGS) entry which is preliminary data.</text>
</comment>
<organism evidence="2 3">
    <name type="scientific">Polarella glacialis</name>
    <name type="common">Dinoflagellate</name>
    <dbReference type="NCBI Taxonomy" id="89957"/>
    <lineage>
        <taxon>Eukaryota</taxon>
        <taxon>Sar</taxon>
        <taxon>Alveolata</taxon>
        <taxon>Dinophyceae</taxon>
        <taxon>Suessiales</taxon>
        <taxon>Suessiaceae</taxon>
        <taxon>Polarella</taxon>
    </lineage>
</organism>